<proteinExistence type="predicted"/>
<dbReference type="RefSeq" id="WP_156275874.1">
    <property type="nucleotide sequence ID" value="NZ_CP046244.1"/>
</dbReference>
<organism evidence="3 4">
    <name type="scientific">Neomoorella glycerini</name>
    <dbReference type="NCBI Taxonomy" id="55779"/>
    <lineage>
        <taxon>Bacteria</taxon>
        <taxon>Bacillati</taxon>
        <taxon>Bacillota</taxon>
        <taxon>Clostridia</taxon>
        <taxon>Neomoorellales</taxon>
        <taxon>Neomoorellaceae</taxon>
        <taxon>Neomoorella</taxon>
    </lineage>
</organism>
<dbReference type="EMBL" id="CP046244">
    <property type="protein sequence ID" value="QGP93982.1"/>
    <property type="molecule type" value="Genomic_DNA"/>
</dbReference>
<dbReference type="PANTHER" id="PTHR14969:SF58">
    <property type="entry name" value="UNDECAPRENYL-DIPHOSPHATASE BCRC"/>
    <property type="match status" value="1"/>
</dbReference>
<dbReference type="GO" id="GO:0050380">
    <property type="term" value="F:undecaprenyl-diphosphatase activity"/>
    <property type="evidence" value="ECO:0007669"/>
    <property type="project" value="UniProtKB-EC"/>
</dbReference>
<keyword evidence="3" id="KW-0378">Hydrolase</keyword>
<feature type="transmembrane region" description="Helical" evidence="1">
    <location>
        <begin position="121"/>
        <end position="141"/>
    </location>
</feature>
<gene>
    <name evidence="3" type="primary">bcrC_2</name>
    <name evidence="3" type="ORF">MGLY_34070</name>
</gene>
<dbReference type="SMART" id="SM00014">
    <property type="entry name" value="acidPPc"/>
    <property type="match status" value="1"/>
</dbReference>
<name>A0A6I5ZV57_9FIRM</name>
<accession>A0A6I5ZV57</accession>
<dbReference type="Pfam" id="PF01569">
    <property type="entry name" value="PAP2"/>
    <property type="match status" value="1"/>
</dbReference>
<dbReference type="InterPro" id="IPR036938">
    <property type="entry name" value="PAP2/HPO_sf"/>
</dbReference>
<protein>
    <submittedName>
        <fullName evidence="3">Undecaprenyl-diphosphatase BcrC</fullName>
        <ecNumber evidence="3">3.6.1.27</ecNumber>
    </submittedName>
</protein>
<dbReference type="AlphaFoldDB" id="A0A6I5ZV57"/>
<keyword evidence="4" id="KW-1185">Reference proteome</keyword>
<evidence type="ECO:0000256" key="1">
    <source>
        <dbReference type="SAM" id="Phobius"/>
    </source>
</evidence>
<keyword evidence="1" id="KW-0472">Membrane</keyword>
<feature type="transmembrane region" description="Helical" evidence="1">
    <location>
        <begin position="147"/>
        <end position="168"/>
    </location>
</feature>
<evidence type="ECO:0000313" key="4">
    <source>
        <dbReference type="Proteomes" id="UP000425916"/>
    </source>
</evidence>
<dbReference type="Proteomes" id="UP000425916">
    <property type="component" value="Chromosome"/>
</dbReference>
<dbReference type="EC" id="3.6.1.27" evidence="3"/>
<dbReference type="InterPro" id="IPR000326">
    <property type="entry name" value="PAP2/HPO"/>
</dbReference>
<evidence type="ECO:0000259" key="2">
    <source>
        <dbReference type="SMART" id="SM00014"/>
    </source>
</evidence>
<reference evidence="3 4" key="1">
    <citation type="submission" date="2019-11" db="EMBL/GenBank/DDBJ databases">
        <title>Genome sequence of Moorella glycerini DSM11254.</title>
        <authorList>
            <person name="Poehlein A."/>
            <person name="Boeer T."/>
            <person name="Daniel R."/>
        </authorList>
    </citation>
    <scope>NUCLEOTIDE SEQUENCE [LARGE SCALE GENOMIC DNA]</scope>
    <source>
        <strain evidence="3 4">DSM 11254</strain>
    </source>
</reference>
<feature type="transmembrane region" description="Helical" evidence="1">
    <location>
        <begin position="55"/>
        <end position="78"/>
    </location>
</feature>
<evidence type="ECO:0000313" key="3">
    <source>
        <dbReference type="EMBL" id="QGP93982.1"/>
    </source>
</evidence>
<dbReference type="PANTHER" id="PTHR14969">
    <property type="entry name" value="SPHINGOSINE-1-PHOSPHATE PHOSPHOHYDROLASE"/>
    <property type="match status" value="1"/>
</dbReference>
<dbReference type="OrthoDB" id="9789113at2"/>
<sequence length="180" mass="20284">MDWRLFVAINNLAGQWHSIDLVMRYLALYGPFVLLLPLLYLWFGSRGENLVEERLTVLRAMTAAALALGFNVLINACYYRPRPFMHHKVKLLIPPSQDASFPSDHAAGAWGLTWSMRAKKVHYGMMALSFLLMLARVYVGVHYPLDVLGGAVVGVGASIIVENLWPYVMPWAKRLALMLP</sequence>
<feature type="transmembrane region" description="Helical" evidence="1">
    <location>
        <begin position="21"/>
        <end position="43"/>
    </location>
</feature>
<feature type="domain" description="Phosphatidic acid phosphatase type 2/haloperoxidase" evidence="2">
    <location>
        <begin position="56"/>
        <end position="162"/>
    </location>
</feature>
<keyword evidence="1" id="KW-1133">Transmembrane helix</keyword>
<keyword evidence="1" id="KW-0812">Transmembrane</keyword>
<dbReference type="SUPFAM" id="SSF48317">
    <property type="entry name" value="Acid phosphatase/Vanadium-dependent haloperoxidase"/>
    <property type="match status" value="1"/>
</dbReference>
<dbReference type="Gene3D" id="1.20.144.10">
    <property type="entry name" value="Phosphatidic acid phosphatase type 2/haloperoxidase"/>
    <property type="match status" value="1"/>
</dbReference>